<accession>A0A8H6T452</accession>
<keyword evidence="2" id="KW-1185">Reference proteome</keyword>
<dbReference type="OrthoDB" id="2820056at2759"/>
<reference evidence="1" key="1">
    <citation type="submission" date="2020-05" db="EMBL/GenBank/DDBJ databases">
        <title>Mycena genomes resolve the evolution of fungal bioluminescence.</title>
        <authorList>
            <person name="Tsai I.J."/>
        </authorList>
    </citation>
    <scope>NUCLEOTIDE SEQUENCE</scope>
    <source>
        <strain evidence="1">171206Taipei</strain>
    </source>
</reference>
<comment type="caution">
    <text evidence="1">The sequence shown here is derived from an EMBL/GenBank/DDBJ whole genome shotgun (WGS) entry which is preliminary data.</text>
</comment>
<dbReference type="AlphaFoldDB" id="A0A8H6T452"/>
<dbReference type="RefSeq" id="XP_037223843.1">
    <property type="nucleotide sequence ID" value="XM_037358748.1"/>
</dbReference>
<dbReference type="Proteomes" id="UP000636479">
    <property type="component" value="Unassembled WGS sequence"/>
</dbReference>
<proteinExistence type="predicted"/>
<protein>
    <submittedName>
        <fullName evidence="1">Uncharacterized protein</fullName>
    </submittedName>
</protein>
<dbReference type="GeneID" id="59341264"/>
<organism evidence="1 2">
    <name type="scientific">Mycena indigotica</name>
    <dbReference type="NCBI Taxonomy" id="2126181"/>
    <lineage>
        <taxon>Eukaryota</taxon>
        <taxon>Fungi</taxon>
        <taxon>Dikarya</taxon>
        <taxon>Basidiomycota</taxon>
        <taxon>Agaricomycotina</taxon>
        <taxon>Agaricomycetes</taxon>
        <taxon>Agaricomycetidae</taxon>
        <taxon>Agaricales</taxon>
        <taxon>Marasmiineae</taxon>
        <taxon>Mycenaceae</taxon>
        <taxon>Mycena</taxon>
    </lineage>
</organism>
<dbReference type="EMBL" id="JACAZF010000002">
    <property type="protein sequence ID" value="KAF7311735.1"/>
    <property type="molecule type" value="Genomic_DNA"/>
</dbReference>
<gene>
    <name evidence="1" type="ORF">MIND_00183500</name>
</gene>
<evidence type="ECO:0000313" key="2">
    <source>
        <dbReference type="Proteomes" id="UP000636479"/>
    </source>
</evidence>
<evidence type="ECO:0000313" key="1">
    <source>
        <dbReference type="EMBL" id="KAF7311735.1"/>
    </source>
</evidence>
<name>A0A8H6T452_9AGAR</name>
<sequence length="257" mass="27747">MPPRRSQLTDPTGIERVLPHALLGQRVVVLPDGSLRLEWLPVSPPPTIPTFATVLSNAAHSGMVWQGPTVSFSNPRPLPPPSDAQDVWHRTNGFLPLHYVPALPEIDASAGLPVRSAPVSIPFKPVCGPGTLGVAMAEILAGRGIAEGDRSLSAYISPPFRSDARDAFLIIEWPGHPRFISQVQVQDAAGYLSKRILAMQVANAFYHLAEMVQAQPSADPAALPLGFDQLRLLEVVSFNAQDFYVRVLVVGRPLALP</sequence>